<feature type="transmembrane region" description="Helical" evidence="3">
    <location>
        <begin position="324"/>
        <end position="341"/>
    </location>
</feature>
<evidence type="ECO:0000256" key="2">
    <source>
        <dbReference type="SAM" id="MobiDB-lite"/>
    </source>
</evidence>
<organism evidence="4 5">
    <name type="scientific">Platanthera guangdongensis</name>
    <dbReference type="NCBI Taxonomy" id="2320717"/>
    <lineage>
        <taxon>Eukaryota</taxon>
        <taxon>Viridiplantae</taxon>
        <taxon>Streptophyta</taxon>
        <taxon>Embryophyta</taxon>
        <taxon>Tracheophyta</taxon>
        <taxon>Spermatophyta</taxon>
        <taxon>Magnoliopsida</taxon>
        <taxon>Liliopsida</taxon>
        <taxon>Asparagales</taxon>
        <taxon>Orchidaceae</taxon>
        <taxon>Orchidoideae</taxon>
        <taxon>Orchideae</taxon>
        <taxon>Orchidinae</taxon>
        <taxon>Platanthera</taxon>
    </lineage>
</organism>
<keyword evidence="3" id="KW-0472">Membrane</keyword>
<comment type="similarity">
    <text evidence="1">Belongs to the GET4 family.</text>
</comment>
<proteinExistence type="inferred from homology"/>
<dbReference type="InterPro" id="IPR011990">
    <property type="entry name" value="TPR-like_helical_dom_sf"/>
</dbReference>
<dbReference type="PANTHER" id="PTHR12875">
    <property type="entry name" value="GOLGI TO ER TRAFFIC PROTEIN 4 HOMOLOG"/>
    <property type="match status" value="1"/>
</dbReference>
<dbReference type="InterPro" id="IPR007317">
    <property type="entry name" value="GET4"/>
</dbReference>
<gene>
    <name evidence="4" type="ORF">KSP40_PGU019049</name>
</gene>
<dbReference type="EMBL" id="JBBWWR010000002">
    <property type="protein sequence ID" value="KAK8970306.1"/>
    <property type="molecule type" value="Genomic_DNA"/>
</dbReference>
<dbReference type="Pfam" id="PF04190">
    <property type="entry name" value="GET4"/>
    <property type="match status" value="1"/>
</dbReference>
<evidence type="ECO:0000256" key="1">
    <source>
        <dbReference type="ARBA" id="ARBA00005351"/>
    </source>
</evidence>
<evidence type="ECO:0000313" key="4">
    <source>
        <dbReference type="EMBL" id="KAK8970306.1"/>
    </source>
</evidence>
<keyword evidence="3" id="KW-0812">Transmembrane</keyword>
<feature type="transmembrane region" description="Helical" evidence="3">
    <location>
        <begin position="52"/>
        <end position="70"/>
    </location>
</feature>
<accession>A0ABR2N1V2</accession>
<keyword evidence="3" id="KW-1133">Transmembrane helix</keyword>
<keyword evidence="5" id="KW-1185">Reference proteome</keyword>
<name>A0ABR2N1V2_9ASPA</name>
<dbReference type="PANTHER" id="PTHR12875:SF0">
    <property type="entry name" value="GOLGI TO ER TRAFFIC PROTEIN 4 HOMOLOG"/>
    <property type="match status" value="1"/>
</dbReference>
<evidence type="ECO:0000256" key="3">
    <source>
        <dbReference type="SAM" id="Phobius"/>
    </source>
</evidence>
<dbReference type="Proteomes" id="UP001412067">
    <property type="component" value="Unassembled WGS sequence"/>
</dbReference>
<evidence type="ECO:0000313" key="5">
    <source>
        <dbReference type="Proteomes" id="UP001412067"/>
    </source>
</evidence>
<reference evidence="4 5" key="1">
    <citation type="journal article" date="2022" name="Nat. Plants">
        <title>Genomes of leafy and leafless Platanthera orchids illuminate the evolution of mycoheterotrophy.</title>
        <authorList>
            <person name="Li M.H."/>
            <person name="Liu K.W."/>
            <person name="Li Z."/>
            <person name="Lu H.C."/>
            <person name="Ye Q.L."/>
            <person name="Zhang D."/>
            <person name="Wang J.Y."/>
            <person name="Li Y.F."/>
            <person name="Zhong Z.M."/>
            <person name="Liu X."/>
            <person name="Yu X."/>
            <person name="Liu D.K."/>
            <person name="Tu X.D."/>
            <person name="Liu B."/>
            <person name="Hao Y."/>
            <person name="Liao X.Y."/>
            <person name="Jiang Y.T."/>
            <person name="Sun W.H."/>
            <person name="Chen J."/>
            <person name="Chen Y.Q."/>
            <person name="Ai Y."/>
            <person name="Zhai J.W."/>
            <person name="Wu S.S."/>
            <person name="Zhou Z."/>
            <person name="Hsiao Y.Y."/>
            <person name="Wu W.L."/>
            <person name="Chen Y.Y."/>
            <person name="Lin Y.F."/>
            <person name="Hsu J.L."/>
            <person name="Li C.Y."/>
            <person name="Wang Z.W."/>
            <person name="Zhao X."/>
            <person name="Zhong W.Y."/>
            <person name="Ma X.K."/>
            <person name="Ma L."/>
            <person name="Huang J."/>
            <person name="Chen G.Z."/>
            <person name="Huang M.Z."/>
            <person name="Huang L."/>
            <person name="Peng D.H."/>
            <person name="Luo Y.B."/>
            <person name="Zou S.Q."/>
            <person name="Chen S.P."/>
            <person name="Lan S."/>
            <person name="Tsai W.C."/>
            <person name="Van de Peer Y."/>
            <person name="Liu Z.J."/>
        </authorList>
    </citation>
    <scope>NUCLEOTIDE SEQUENCE [LARGE SCALE GENOMIC DNA]</scope>
    <source>
        <strain evidence="4">Lor288</strain>
    </source>
</reference>
<dbReference type="Gene3D" id="1.25.40.10">
    <property type="entry name" value="Tetratricopeptide repeat domain"/>
    <property type="match status" value="1"/>
</dbReference>
<comment type="caution">
    <text evidence="4">The sequence shown here is derived from an EMBL/GenBank/DDBJ whole genome shotgun (WGS) entry which is preliminary data.</text>
</comment>
<feature type="region of interest" description="Disordered" evidence="2">
    <location>
        <begin position="1"/>
        <end position="25"/>
    </location>
</feature>
<protein>
    <submittedName>
        <fullName evidence="4">Uncharacterized protein</fullName>
    </submittedName>
</protein>
<sequence>MRMSQTRSLADLDSGAGMQESGGIGNGPTTTIDFGQAAQEALAYMLRCHECSILLSSVFLLLTFIGLGLSKAPLLPLPLHSPCFRRAVHTTDIVASQPNAGATTICVATNRPCRLHSAASASDTCSTGSLSAVSIASLVASTPGGGASPNGASSIGLVSFHSTVCAPVTYSNGPSRSFPFDDLPHVGASISHHRESHSVQSSISLDCLHSLDTLASTLKIPFDSLPSASTLAMLDPFNPSWSAEYGSSKSGCPELHYMLAEYIYSESPELDMAKVTVHFVRGNNPEKFASTLANFMGKQIHRGIYGVILFLYQIFSFFLNHLLLPFFIGGLVVVLLSFLLSREEGSIFLWPLKTSLFSPLSTKEKISTSFIALFTLSVIGEKRLGALEARPNCVPAEPGKMNCALHALWIGRGAVMDQGEKRLGALEARPNCVPAEPGKMNSALHALWIGRGTVMGQTISPSRRQERAPEKDPEEGCCLLVHSDRWVPARGQLRRSSASLPLDVAGR</sequence>